<dbReference type="Ensembl" id="ENSOSUT00000005788.1">
    <property type="protein sequence ID" value="ENSOSUP00000005585.1"/>
    <property type="gene ID" value="ENSOSUG00000004170.1"/>
</dbReference>
<evidence type="ECO:0000313" key="2">
    <source>
        <dbReference type="Ensembl" id="ENSOSUP00000005585.1"/>
    </source>
</evidence>
<evidence type="ECO:0000313" key="3">
    <source>
        <dbReference type="Proteomes" id="UP000694552"/>
    </source>
</evidence>
<reference evidence="2" key="1">
    <citation type="submission" date="2025-08" db="UniProtKB">
        <authorList>
            <consortium name="Ensembl"/>
        </authorList>
    </citation>
    <scope>IDENTIFICATION</scope>
</reference>
<feature type="region of interest" description="Disordered" evidence="1">
    <location>
        <begin position="229"/>
        <end position="250"/>
    </location>
</feature>
<sequence length="250" mass="27288">MYWLLSAVGSVMGLGGRGGRLRASSVSHSSSTDECPLNCSPGFLVLTWIFFWSRCPAKLLSETLALLGSPALWFRMGIRLVSRVLSFGWKYFRAWKSLWMACPTTILSFRIFRIWKCQKELGSTAKETPLKHKTNHFALNSAPSVLVFTRWPRTCPGAGAPRTSARPWSRRCPGTAARSGAWRCCPERRTGTGMRRWPVWAWGPSRSAVPWCHPSWRACCVAPGRPRGPGCPGAGGGSAAPSAPAAPGAP</sequence>
<organism evidence="2 3">
    <name type="scientific">Otus sunia</name>
    <name type="common">Oriental scops-owl</name>
    <dbReference type="NCBI Taxonomy" id="257818"/>
    <lineage>
        <taxon>Eukaryota</taxon>
        <taxon>Metazoa</taxon>
        <taxon>Chordata</taxon>
        <taxon>Craniata</taxon>
        <taxon>Vertebrata</taxon>
        <taxon>Euteleostomi</taxon>
        <taxon>Archelosauria</taxon>
        <taxon>Archosauria</taxon>
        <taxon>Dinosauria</taxon>
        <taxon>Saurischia</taxon>
        <taxon>Theropoda</taxon>
        <taxon>Coelurosauria</taxon>
        <taxon>Aves</taxon>
        <taxon>Neognathae</taxon>
        <taxon>Neoaves</taxon>
        <taxon>Telluraves</taxon>
        <taxon>Strigiformes</taxon>
        <taxon>Strigidae</taxon>
        <taxon>Otus</taxon>
    </lineage>
</organism>
<proteinExistence type="predicted"/>
<accession>A0A8C8AGW0</accession>
<reference evidence="2" key="2">
    <citation type="submission" date="2025-09" db="UniProtKB">
        <authorList>
            <consortium name="Ensembl"/>
        </authorList>
    </citation>
    <scope>IDENTIFICATION</scope>
</reference>
<feature type="compositionally biased region" description="Low complexity" evidence="1">
    <location>
        <begin position="239"/>
        <end position="250"/>
    </location>
</feature>
<dbReference type="AlphaFoldDB" id="A0A8C8AGW0"/>
<dbReference type="Proteomes" id="UP000694552">
    <property type="component" value="Unplaced"/>
</dbReference>
<evidence type="ECO:0000256" key="1">
    <source>
        <dbReference type="SAM" id="MobiDB-lite"/>
    </source>
</evidence>
<name>A0A8C8AGW0_9STRI</name>
<protein>
    <submittedName>
        <fullName evidence="2">Uncharacterized protein</fullName>
    </submittedName>
</protein>
<keyword evidence="3" id="KW-1185">Reference proteome</keyword>